<protein>
    <submittedName>
        <fullName evidence="1">Uncharacterized protein</fullName>
    </submittedName>
</protein>
<dbReference type="AlphaFoldDB" id="A0A921IJE4"/>
<evidence type="ECO:0000313" key="1">
    <source>
        <dbReference type="EMBL" id="HJG27887.1"/>
    </source>
</evidence>
<organism evidence="1 2">
    <name type="scientific">Subdoligranulum variabile</name>
    <dbReference type="NCBI Taxonomy" id="214851"/>
    <lineage>
        <taxon>Bacteria</taxon>
        <taxon>Bacillati</taxon>
        <taxon>Bacillota</taxon>
        <taxon>Clostridia</taxon>
        <taxon>Eubacteriales</taxon>
        <taxon>Oscillospiraceae</taxon>
        <taxon>Subdoligranulum</taxon>
    </lineage>
</organism>
<proteinExistence type="predicted"/>
<reference evidence="1" key="1">
    <citation type="journal article" date="2021" name="PeerJ">
        <title>Extensive microbial diversity within the chicken gut microbiome revealed by metagenomics and culture.</title>
        <authorList>
            <person name="Gilroy R."/>
            <person name="Ravi A."/>
            <person name="Getino M."/>
            <person name="Pursley I."/>
            <person name="Horton D.L."/>
            <person name="Alikhan N.F."/>
            <person name="Baker D."/>
            <person name="Gharbi K."/>
            <person name="Hall N."/>
            <person name="Watson M."/>
            <person name="Adriaenssens E.M."/>
            <person name="Foster-Nyarko E."/>
            <person name="Jarju S."/>
            <person name="Secka A."/>
            <person name="Antonio M."/>
            <person name="Oren A."/>
            <person name="Chaudhuri R.R."/>
            <person name="La Ragione R."/>
            <person name="Hildebrand F."/>
            <person name="Pallen M.J."/>
        </authorList>
    </citation>
    <scope>NUCLEOTIDE SEQUENCE</scope>
    <source>
        <strain evidence="1">ChiBcec21-2208</strain>
    </source>
</reference>
<sequence>MEQEYKISINITPKAFEGLARQGMLCHQGICELCDDALAAALPGEKARVCVALAPDADKNFLQLAVADWGSGMELFALTNALQLGSSPLSNNRLNEHGYGLNNALACLSGGTGDWCIYTRDAPGPYFQVHGPFDLEMTVKTTDTIDLPESLNLQWSEPSTVVYVRVPMTIARTLQRQGNRKLSDLATLRMWLIEHLGVAYRGYLELDPVTLEPSAKIAVTVGQSSLLVPPIPVPMMLSRTEKLEVELGGKVVP</sequence>
<feature type="non-terminal residue" evidence="1">
    <location>
        <position position="253"/>
    </location>
</feature>
<dbReference type="Proteomes" id="UP000782880">
    <property type="component" value="Unassembled WGS sequence"/>
</dbReference>
<reference evidence="1" key="2">
    <citation type="submission" date="2021-09" db="EMBL/GenBank/DDBJ databases">
        <authorList>
            <person name="Gilroy R."/>
        </authorList>
    </citation>
    <scope>NUCLEOTIDE SEQUENCE</scope>
    <source>
        <strain evidence="1">ChiBcec21-2208</strain>
    </source>
</reference>
<accession>A0A921IJE4</accession>
<dbReference type="InterPro" id="IPR036890">
    <property type="entry name" value="HATPase_C_sf"/>
</dbReference>
<gene>
    <name evidence="1" type="ORF">K8V20_04475</name>
</gene>
<name>A0A921IJE4_9FIRM</name>
<dbReference type="EMBL" id="DYVE01000115">
    <property type="protein sequence ID" value="HJG27887.1"/>
    <property type="molecule type" value="Genomic_DNA"/>
</dbReference>
<dbReference type="SUPFAM" id="SSF55874">
    <property type="entry name" value="ATPase domain of HSP90 chaperone/DNA topoisomerase II/histidine kinase"/>
    <property type="match status" value="1"/>
</dbReference>
<comment type="caution">
    <text evidence="1">The sequence shown here is derived from an EMBL/GenBank/DDBJ whole genome shotgun (WGS) entry which is preliminary data.</text>
</comment>
<evidence type="ECO:0000313" key="2">
    <source>
        <dbReference type="Proteomes" id="UP000782880"/>
    </source>
</evidence>